<dbReference type="PANTHER" id="PTHR43415:SF3">
    <property type="entry name" value="GNAT-FAMILY ACETYLTRANSFERASE"/>
    <property type="match status" value="1"/>
</dbReference>
<comment type="caution">
    <text evidence="2">The sequence shown here is derived from an EMBL/GenBank/DDBJ whole genome shotgun (WGS) entry which is preliminary data.</text>
</comment>
<feature type="domain" description="N-acetyltransferase" evidence="1">
    <location>
        <begin position="11"/>
        <end position="171"/>
    </location>
</feature>
<dbReference type="SUPFAM" id="SSF55729">
    <property type="entry name" value="Acyl-CoA N-acyltransferases (Nat)"/>
    <property type="match status" value="1"/>
</dbReference>
<evidence type="ECO:0000313" key="2">
    <source>
        <dbReference type="EMBL" id="MDR7294941.1"/>
    </source>
</evidence>
<dbReference type="PANTHER" id="PTHR43415">
    <property type="entry name" value="SPERMIDINE N(1)-ACETYLTRANSFERASE"/>
    <property type="match status" value="1"/>
</dbReference>
<dbReference type="InterPro" id="IPR000182">
    <property type="entry name" value="GNAT_dom"/>
</dbReference>
<evidence type="ECO:0000259" key="1">
    <source>
        <dbReference type="PROSITE" id="PS51186"/>
    </source>
</evidence>
<name>A0ABU1Z2U8_9BURK</name>
<keyword evidence="2" id="KW-0808">Transferase</keyword>
<dbReference type="Proteomes" id="UP001180536">
    <property type="component" value="Unassembled WGS sequence"/>
</dbReference>
<dbReference type="Pfam" id="PF13302">
    <property type="entry name" value="Acetyltransf_3"/>
    <property type="match status" value="1"/>
</dbReference>
<dbReference type="Gene3D" id="3.40.630.30">
    <property type="match status" value="1"/>
</dbReference>
<proteinExistence type="predicted"/>
<keyword evidence="2" id="KW-0012">Acyltransferase</keyword>
<organism evidence="2 3">
    <name type="scientific">Pelomonas aquatica</name>
    <dbReference type="NCBI Taxonomy" id="431058"/>
    <lineage>
        <taxon>Bacteria</taxon>
        <taxon>Pseudomonadati</taxon>
        <taxon>Pseudomonadota</taxon>
        <taxon>Betaproteobacteria</taxon>
        <taxon>Burkholderiales</taxon>
        <taxon>Sphaerotilaceae</taxon>
        <taxon>Roseateles</taxon>
    </lineage>
</organism>
<evidence type="ECO:0000313" key="3">
    <source>
        <dbReference type="Proteomes" id="UP001180536"/>
    </source>
</evidence>
<protein>
    <submittedName>
        <fullName evidence="2">Diamine N-acetyltransferase</fullName>
        <ecNumber evidence="2">2.3.1.57</ecNumber>
    </submittedName>
</protein>
<dbReference type="PROSITE" id="PS51186">
    <property type="entry name" value="GNAT"/>
    <property type="match status" value="1"/>
</dbReference>
<keyword evidence="3" id="KW-1185">Reference proteome</keyword>
<gene>
    <name evidence="2" type="ORF">J2X16_000262</name>
</gene>
<dbReference type="EC" id="2.3.1.57" evidence="2"/>
<dbReference type="RefSeq" id="WP_310340763.1">
    <property type="nucleotide sequence ID" value="NZ_JAVDXQ010000001.1"/>
</dbReference>
<sequence>MPALTLSGEFVDLVPLTPEHAALTFGWRQSQRAANLNRGAATVAQQAAWIAKRPEAEYNFVIRLKDGREVGMVSVTGIDTEHSHCEPGRFLIGDEDAVRGIPAAVEAMKLVYELVFDRLGLQRIYGTVASDNTLMIKWQKFLGMKEEGRMRRHYFINGHFQDAVWMGMLVDEYRTQALPRMNSLIAAGRKAAALKPKD</sequence>
<dbReference type="GO" id="GO:0004145">
    <property type="term" value="F:diamine N-acetyltransferase activity"/>
    <property type="evidence" value="ECO:0007669"/>
    <property type="project" value="UniProtKB-EC"/>
</dbReference>
<reference evidence="2 3" key="1">
    <citation type="submission" date="2023-07" db="EMBL/GenBank/DDBJ databases">
        <title>Sorghum-associated microbial communities from plants grown in Nebraska, USA.</title>
        <authorList>
            <person name="Schachtman D."/>
        </authorList>
    </citation>
    <scope>NUCLEOTIDE SEQUENCE [LARGE SCALE GENOMIC DNA]</scope>
    <source>
        <strain evidence="2 3">BE310</strain>
    </source>
</reference>
<dbReference type="InterPro" id="IPR016181">
    <property type="entry name" value="Acyl_CoA_acyltransferase"/>
</dbReference>
<dbReference type="EMBL" id="JAVDXQ010000001">
    <property type="protein sequence ID" value="MDR7294941.1"/>
    <property type="molecule type" value="Genomic_DNA"/>
</dbReference>
<accession>A0ABU1Z2U8</accession>